<keyword evidence="1" id="KW-0378">Hydrolase</keyword>
<evidence type="ECO:0000259" key="2">
    <source>
        <dbReference type="Pfam" id="PF00561"/>
    </source>
</evidence>
<feature type="domain" description="AB hydrolase-1" evidence="2">
    <location>
        <begin position="26"/>
        <end position="250"/>
    </location>
</feature>
<dbReference type="InterPro" id="IPR000073">
    <property type="entry name" value="AB_hydrolase_1"/>
</dbReference>
<reference evidence="4" key="1">
    <citation type="submission" date="2016-10" db="EMBL/GenBank/DDBJ databases">
        <authorList>
            <person name="Varghese N."/>
            <person name="Submissions S."/>
        </authorList>
    </citation>
    <scope>NUCLEOTIDE SEQUENCE [LARGE SCALE GENOMIC DNA]</scope>
    <source>
        <strain evidence="4">CGMCC 1.11022</strain>
    </source>
</reference>
<organism evidence="3 4">
    <name type="scientific">Mesorhizobium muleiense</name>
    <dbReference type="NCBI Taxonomy" id="1004279"/>
    <lineage>
        <taxon>Bacteria</taxon>
        <taxon>Pseudomonadati</taxon>
        <taxon>Pseudomonadota</taxon>
        <taxon>Alphaproteobacteria</taxon>
        <taxon>Hyphomicrobiales</taxon>
        <taxon>Phyllobacteriaceae</taxon>
        <taxon>Mesorhizobium</taxon>
    </lineage>
</organism>
<name>A0A1G9IG89_9HYPH</name>
<dbReference type="SUPFAM" id="SSF53474">
    <property type="entry name" value="alpha/beta-Hydrolases"/>
    <property type="match status" value="1"/>
</dbReference>
<proteinExistence type="predicted"/>
<dbReference type="PANTHER" id="PTHR43329">
    <property type="entry name" value="EPOXIDE HYDROLASE"/>
    <property type="match status" value="1"/>
</dbReference>
<dbReference type="InterPro" id="IPR000639">
    <property type="entry name" value="Epox_hydrolase-like"/>
</dbReference>
<dbReference type="Pfam" id="PF00561">
    <property type="entry name" value="Abhydrolase_1"/>
    <property type="match status" value="1"/>
</dbReference>
<dbReference type="AlphaFoldDB" id="A0A1G9IG89"/>
<dbReference type="GO" id="GO:0016787">
    <property type="term" value="F:hydrolase activity"/>
    <property type="evidence" value="ECO:0007669"/>
    <property type="project" value="UniProtKB-KW"/>
</dbReference>
<dbReference type="InterPro" id="IPR029058">
    <property type="entry name" value="AB_hydrolase_fold"/>
</dbReference>
<sequence>MFAGFRATSLHLDDTTIFARVGGTGPPLLLLHGFPETHLMWRDIAAALAPRFTVVAADLRGYGQSGCPVSSAEHSPYAKRAMAADMVQVMQQLGFGQFMVSGHDRGGRVAYRLALDHPDEISRVAILDVIPTAAAWDRADARLALGFWPWSLLAQPEPLPERLIGAAPDAIVDNAIVQWGSPAEMFSATIREAYVKALRDPVHIHAICEEYRAAATIDREHDALDQINGRRIKCPLLALWSSQGGLETWYAEEGGPLAIWRKWADRVEGGPVPGGHFFPEEHPHQTAAALSKFFEVE</sequence>
<evidence type="ECO:0000256" key="1">
    <source>
        <dbReference type="ARBA" id="ARBA00022801"/>
    </source>
</evidence>
<gene>
    <name evidence="3" type="ORF">SAMN05428953_13032</name>
</gene>
<keyword evidence="4" id="KW-1185">Reference proteome</keyword>
<dbReference type="RefSeq" id="WP_091600181.1">
    <property type="nucleotide sequence ID" value="NZ_FNEE01000030.1"/>
</dbReference>
<dbReference type="Gene3D" id="3.40.50.1820">
    <property type="entry name" value="alpha/beta hydrolase"/>
    <property type="match status" value="1"/>
</dbReference>
<accession>A0A1G9IG89</accession>
<protein>
    <submittedName>
        <fullName evidence="3">Haloacetate dehalogenase</fullName>
    </submittedName>
</protein>
<dbReference type="EMBL" id="FNEE01000030">
    <property type="protein sequence ID" value="SDL24132.1"/>
    <property type="molecule type" value="Genomic_DNA"/>
</dbReference>
<dbReference type="Proteomes" id="UP000198894">
    <property type="component" value="Unassembled WGS sequence"/>
</dbReference>
<dbReference type="PRINTS" id="PR00412">
    <property type="entry name" value="EPOXHYDRLASE"/>
</dbReference>
<evidence type="ECO:0000313" key="4">
    <source>
        <dbReference type="Proteomes" id="UP000198894"/>
    </source>
</evidence>
<evidence type="ECO:0000313" key="3">
    <source>
        <dbReference type="EMBL" id="SDL24132.1"/>
    </source>
</evidence>
<dbReference type="PRINTS" id="PR00111">
    <property type="entry name" value="ABHYDROLASE"/>
</dbReference>